<dbReference type="AlphaFoldDB" id="A0A2M9CXT0"/>
<gene>
    <name evidence="1" type="ORF">BXY57_2239</name>
</gene>
<dbReference type="Proteomes" id="UP000230000">
    <property type="component" value="Unassembled WGS sequence"/>
</dbReference>
<evidence type="ECO:0000313" key="1">
    <source>
        <dbReference type="EMBL" id="PJJ76608.1"/>
    </source>
</evidence>
<accession>A0A2M9CXT0</accession>
<comment type="caution">
    <text evidence="1">The sequence shown here is derived from an EMBL/GenBank/DDBJ whole genome shotgun (WGS) entry which is preliminary data.</text>
</comment>
<dbReference type="EMBL" id="PGFG01000001">
    <property type="protein sequence ID" value="PJJ76608.1"/>
    <property type="molecule type" value="Genomic_DNA"/>
</dbReference>
<keyword evidence="2" id="KW-1185">Reference proteome</keyword>
<organism evidence="1 2">
    <name type="scientific">Thermoflavifilum aggregans</name>
    <dbReference type="NCBI Taxonomy" id="454188"/>
    <lineage>
        <taxon>Bacteria</taxon>
        <taxon>Pseudomonadati</taxon>
        <taxon>Bacteroidota</taxon>
        <taxon>Chitinophagia</taxon>
        <taxon>Chitinophagales</taxon>
        <taxon>Chitinophagaceae</taxon>
        <taxon>Thermoflavifilum</taxon>
    </lineage>
</organism>
<evidence type="ECO:0000313" key="2">
    <source>
        <dbReference type="Proteomes" id="UP000230000"/>
    </source>
</evidence>
<name>A0A2M9CXT0_9BACT</name>
<reference evidence="1 2" key="1">
    <citation type="submission" date="2017-11" db="EMBL/GenBank/DDBJ databases">
        <title>Genomic Encyclopedia of Archaeal and Bacterial Type Strains, Phase II (KMG-II): From Individual Species to Whole Genera.</title>
        <authorList>
            <person name="Goeker M."/>
        </authorList>
    </citation>
    <scope>NUCLEOTIDE SEQUENCE [LARGE SCALE GENOMIC DNA]</scope>
    <source>
        <strain evidence="1 2">DSM 27268</strain>
    </source>
</reference>
<evidence type="ECO:0008006" key="3">
    <source>
        <dbReference type="Google" id="ProtNLM"/>
    </source>
</evidence>
<sequence length="228" mass="25712">MVKYRFSAFRAIDDPDACFRFIEGHRKLLEIYGISMITSNTPEWVYHDNTYVILIESIPDKKVLGGARVQLVDRKVTLPLIDAVGKADQKIYDLVFNPKFKTAELCGLWNSKSMAMNGVGSLYLGWTGITIARMLGVEKLHALCAPATVRYCLRLGFTIQKSVGDEGKFKYPKENMIATVMTVEDLVNLPSSEEEIRNTIISLSSSPIQTIEYNTRIGKVLIDYNLDF</sequence>
<protein>
    <recommendedName>
        <fullName evidence="3">N-acyl-L-homoserine lactone synthetase</fullName>
    </recommendedName>
</protein>
<proteinExistence type="predicted"/>